<proteinExistence type="predicted"/>
<name>A0A0E9U0W5_ANGAN</name>
<evidence type="ECO:0000313" key="1">
    <source>
        <dbReference type="EMBL" id="JAH58638.1"/>
    </source>
</evidence>
<reference evidence="1" key="2">
    <citation type="journal article" date="2015" name="Fish Shellfish Immunol.">
        <title>Early steps in the European eel (Anguilla anguilla)-Vibrio vulnificus interaction in the gills: Role of the RtxA13 toxin.</title>
        <authorList>
            <person name="Callol A."/>
            <person name="Pajuelo D."/>
            <person name="Ebbesson L."/>
            <person name="Teles M."/>
            <person name="MacKenzie S."/>
            <person name="Amaro C."/>
        </authorList>
    </citation>
    <scope>NUCLEOTIDE SEQUENCE</scope>
</reference>
<dbReference type="EMBL" id="GBXM01049939">
    <property type="protein sequence ID" value="JAH58638.1"/>
    <property type="molecule type" value="Transcribed_RNA"/>
</dbReference>
<reference evidence="1" key="1">
    <citation type="submission" date="2014-11" db="EMBL/GenBank/DDBJ databases">
        <authorList>
            <person name="Amaro Gonzalez C."/>
        </authorList>
    </citation>
    <scope>NUCLEOTIDE SEQUENCE</scope>
</reference>
<accession>A0A0E9U0W5</accession>
<protein>
    <submittedName>
        <fullName evidence="1">Uncharacterized protein</fullName>
    </submittedName>
</protein>
<sequence length="44" mass="5028">MSTRARMESRKAAWYSSMPMCLAYGARKTMGAKKPKNMMTLPTR</sequence>
<dbReference type="AlphaFoldDB" id="A0A0E9U0W5"/>
<organism evidence="1">
    <name type="scientific">Anguilla anguilla</name>
    <name type="common">European freshwater eel</name>
    <name type="synonym">Muraena anguilla</name>
    <dbReference type="NCBI Taxonomy" id="7936"/>
    <lineage>
        <taxon>Eukaryota</taxon>
        <taxon>Metazoa</taxon>
        <taxon>Chordata</taxon>
        <taxon>Craniata</taxon>
        <taxon>Vertebrata</taxon>
        <taxon>Euteleostomi</taxon>
        <taxon>Actinopterygii</taxon>
        <taxon>Neopterygii</taxon>
        <taxon>Teleostei</taxon>
        <taxon>Anguilliformes</taxon>
        <taxon>Anguillidae</taxon>
        <taxon>Anguilla</taxon>
    </lineage>
</organism>